<evidence type="ECO:0000256" key="3">
    <source>
        <dbReference type="ARBA" id="ARBA00022617"/>
    </source>
</evidence>
<dbReference type="SUPFAM" id="SSF48264">
    <property type="entry name" value="Cytochrome P450"/>
    <property type="match status" value="1"/>
</dbReference>
<feature type="region of interest" description="Disordered" evidence="9">
    <location>
        <begin position="60"/>
        <end position="80"/>
    </location>
</feature>
<dbReference type="Proteomes" id="UP000286716">
    <property type="component" value="Unassembled WGS sequence"/>
</dbReference>
<evidence type="ECO:0000256" key="2">
    <source>
        <dbReference type="ARBA" id="ARBA00010617"/>
    </source>
</evidence>
<name>A0A428W776_AMYBA</name>
<keyword evidence="5" id="KW-0560">Oxidoreductase</keyword>
<dbReference type="GO" id="GO:0005506">
    <property type="term" value="F:iron ion binding"/>
    <property type="evidence" value="ECO:0007669"/>
    <property type="project" value="InterPro"/>
</dbReference>
<dbReference type="PANTHER" id="PTHR46696">
    <property type="entry name" value="P450, PUTATIVE (EUROFUNG)-RELATED"/>
    <property type="match status" value="1"/>
</dbReference>
<evidence type="ECO:0000256" key="6">
    <source>
        <dbReference type="ARBA" id="ARBA00023004"/>
    </source>
</evidence>
<keyword evidence="7" id="KW-0503">Monooxygenase</keyword>
<gene>
    <name evidence="10" type="ORF">DMA12_31390</name>
</gene>
<dbReference type="EMBL" id="QHHU01000050">
    <property type="protein sequence ID" value="RSM38950.1"/>
    <property type="molecule type" value="Genomic_DNA"/>
</dbReference>
<evidence type="ECO:0000313" key="10">
    <source>
        <dbReference type="EMBL" id="RSM38950.1"/>
    </source>
</evidence>
<dbReference type="GO" id="GO:0016705">
    <property type="term" value="F:oxidoreductase activity, acting on paired donors, with incorporation or reduction of molecular oxygen"/>
    <property type="evidence" value="ECO:0007669"/>
    <property type="project" value="InterPro"/>
</dbReference>
<dbReference type="InterPro" id="IPR001128">
    <property type="entry name" value="Cyt_P450"/>
</dbReference>
<dbReference type="FunFam" id="1.10.630.10:FF:000018">
    <property type="entry name" value="Cytochrome P450 monooxygenase"/>
    <property type="match status" value="1"/>
</dbReference>
<evidence type="ECO:0000256" key="9">
    <source>
        <dbReference type="SAM" id="MobiDB-lite"/>
    </source>
</evidence>
<protein>
    <submittedName>
        <fullName evidence="10">Cytochrome P450</fullName>
    </submittedName>
</protein>
<dbReference type="InterPro" id="IPR036396">
    <property type="entry name" value="Cyt_P450_sf"/>
</dbReference>
<evidence type="ECO:0000256" key="1">
    <source>
        <dbReference type="ARBA" id="ARBA00004660"/>
    </source>
</evidence>
<proteinExistence type="inferred from homology"/>
<feature type="compositionally biased region" description="Basic and acidic residues" evidence="9">
    <location>
        <begin position="60"/>
        <end position="71"/>
    </location>
</feature>
<comment type="similarity">
    <text evidence="2">Belongs to the cytochrome P450 family.</text>
</comment>
<sequence>MTTTEERVLLASDEPFVRRLCPHLREPYDGPPVRRIVTPAGDHAWLVSRYAEIKGLLRDDRLGRSHPDPGRKPQYAGNPTYDLATAADHGAGDKFHHDLRKVLQPHFAARHMLHLRPKVEELTAGLVEAFAARPRPADLHAGLSAPLTLLVICELLGVPVGEREQCAALVSRMGGVADEQGDGTAAFFGYLRDLAARKRAAPEDDVISRLVTGNDVTDEQVGEIAMLLLFAGIGSTVKQIDYGFLLLANDPAQRDAVAADPDLVPRAVEEMLRVSGSLSLPRYAREDIEIGGVTIGEDELVLLDLARANMDVDAFDCPAEFDVGRAPNRHLTFAHGAWACMGAPLARILMQVLFTRLLTRLPGLRPLVPAAEVATTDAPLGGGLTDELLVTWY</sequence>
<reference evidence="10 11" key="1">
    <citation type="submission" date="2018-05" db="EMBL/GenBank/DDBJ databases">
        <title>Evolution of GPA BGCs.</title>
        <authorList>
            <person name="Waglechner N."/>
            <person name="Wright G.D."/>
        </authorList>
    </citation>
    <scope>NUCLEOTIDE SEQUENCE [LARGE SCALE GENOMIC DNA]</scope>
    <source>
        <strain evidence="10 11">DSM 5908</strain>
    </source>
</reference>
<evidence type="ECO:0000256" key="8">
    <source>
        <dbReference type="ARBA" id="ARBA00055433"/>
    </source>
</evidence>
<dbReference type="GO" id="GO:0004497">
    <property type="term" value="F:monooxygenase activity"/>
    <property type="evidence" value="ECO:0007669"/>
    <property type="project" value="UniProtKB-KW"/>
</dbReference>
<dbReference type="Pfam" id="PF00067">
    <property type="entry name" value="p450"/>
    <property type="match status" value="1"/>
</dbReference>
<dbReference type="Gene3D" id="1.10.630.10">
    <property type="entry name" value="Cytochrome P450"/>
    <property type="match status" value="1"/>
</dbReference>
<evidence type="ECO:0000313" key="11">
    <source>
        <dbReference type="Proteomes" id="UP000286716"/>
    </source>
</evidence>
<keyword evidence="3" id="KW-0349">Heme</keyword>
<dbReference type="PRINTS" id="PR00359">
    <property type="entry name" value="BP450"/>
</dbReference>
<dbReference type="InterPro" id="IPR002397">
    <property type="entry name" value="Cyt_P450_B"/>
</dbReference>
<dbReference type="PANTHER" id="PTHR46696:SF6">
    <property type="entry name" value="P450, PUTATIVE (EUROFUNG)-RELATED"/>
    <property type="match status" value="1"/>
</dbReference>
<keyword evidence="11" id="KW-1185">Reference proteome</keyword>
<comment type="function">
    <text evidence="8">Involved in the coupling of aromatic side chains of the heptapeptide of vancomycin.</text>
</comment>
<dbReference type="OrthoDB" id="3804058at2"/>
<dbReference type="AlphaFoldDB" id="A0A428W776"/>
<keyword evidence="4" id="KW-0479">Metal-binding</keyword>
<dbReference type="GO" id="GO:0020037">
    <property type="term" value="F:heme binding"/>
    <property type="evidence" value="ECO:0007669"/>
    <property type="project" value="InterPro"/>
</dbReference>
<comment type="caution">
    <text evidence="10">The sequence shown here is derived from an EMBL/GenBank/DDBJ whole genome shotgun (WGS) entry which is preliminary data.</text>
</comment>
<organism evidence="10 11">
    <name type="scientific">Amycolatopsis balhimycina DSM 5908</name>
    <dbReference type="NCBI Taxonomy" id="1081091"/>
    <lineage>
        <taxon>Bacteria</taxon>
        <taxon>Bacillati</taxon>
        <taxon>Actinomycetota</taxon>
        <taxon>Actinomycetes</taxon>
        <taxon>Pseudonocardiales</taxon>
        <taxon>Pseudonocardiaceae</taxon>
        <taxon>Amycolatopsis</taxon>
    </lineage>
</organism>
<accession>A0A428W776</accession>
<evidence type="ECO:0000256" key="7">
    <source>
        <dbReference type="ARBA" id="ARBA00023033"/>
    </source>
</evidence>
<comment type="pathway">
    <text evidence="1">Antibiotic biosynthesis; vancomycin biosynthesis.</text>
</comment>
<keyword evidence="6" id="KW-0408">Iron</keyword>
<dbReference type="RefSeq" id="WP_020638033.1">
    <property type="nucleotide sequence ID" value="NZ_QHHU01000050.1"/>
</dbReference>
<evidence type="ECO:0000256" key="4">
    <source>
        <dbReference type="ARBA" id="ARBA00022723"/>
    </source>
</evidence>
<evidence type="ECO:0000256" key="5">
    <source>
        <dbReference type="ARBA" id="ARBA00023002"/>
    </source>
</evidence>